<organism evidence="2 3">
    <name type="scientific">Vibrio phage Seahorse</name>
    <dbReference type="NCBI Taxonomy" id="2662136"/>
    <lineage>
        <taxon>Viruses</taxon>
        <taxon>Duplodnaviria</taxon>
        <taxon>Heunggongvirae</taxon>
        <taxon>Uroviricota</taxon>
        <taxon>Caudoviricetes</taxon>
        <taxon>Seahorsevirus</taxon>
        <taxon>Seahorsevirus seahorse</taxon>
    </lineage>
</organism>
<feature type="compositionally biased region" description="Basic and acidic residues" evidence="1">
    <location>
        <begin position="77"/>
        <end position="92"/>
    </location>
</feature>
<dbReference type="Proteomes" id="UP000500903">
    <property type="component" value="Segment"/>
</dbReference>
<keyword evidence="3" id="KW-1185">Reference proteome</keyword>
<feature type="region of interest" description="Disordered" evidence="1">
    <location>
        <begin position="77"/>
        <end position="108"/>
    </location>
</feature>
<sequence>MVDKMTEKKKYVVNIPWNGVEKGQVVEFEKLHPALKANVSPYVEIDKSEGEEKAKSMAEQIIAEAKEEAEKILADAKKEAESTLAKAKEDAGKLTPATPDAKSTATKK</sequence>
<dbReference type="Gene3D" id="1.20.5.620">
    <property type="entry name" value="F1F0 ATP synthase subunit B, membrane domain"/>
    <property type="match status" value="1"/>
</dbReference>
<accession>A0A6B7SEW5</accession>
<evidence type="ECO:0000256" key="1">
    <source>
        <dbReference type="SAM" id="MobiDB-lite"/>
    </source>
</evidence>
<reference evidence="2 3" key="1">
    <citation type="journal article" date="2020" name="Sci. Rep.">
        <title>A novel vibriophage exhibits inhibitory activity against host protein synthesis machinery.</title>
        <authorList>
            <person name="Thammatinna K."/>
            <person name="Egan M.E."/>
            <person name="Htoo H.H."/>
            <person name="Khanna K."/>
            <person name="Sugie J."/>
            <person name="Nideffer J.F."/>
            <person name="Villa E."/>
            <person name="Tassanakajon A."/>
            <person name="Pogliano J."/>
            <person name="Nonejuie P."/>
            <person name="Chaikeeratisak V."/>
        </authorList>
    </citation>
    <scope>NUCLEOTIDE SEQUENCE [LARGE SCALE GENOMIC DNA]</scope>
</reference>
<name>A0A6B7SEW5_9CAUD</name>
<dbReference type="RefSeq" id="YP_010649700.1">
    <property type="nucleotide sequence ID" value="NC_070772.1"/>
</dbReference>
<dbReference type="KEGG" id="vg:77925260"/>
<evidence type="ECO:0000313" key="3">
    <source>
        <dbReference type="Proteomes" id="UP000500903"/>
    </source>
</evidence>
<proteinExistence type="predicted"/>
<evidence type="ECO:0000313" key="2">
    <source>
        <dbReference type="EMBL" id="QGF21025.1"/>
    </source>
</evidence>
<dbReference type="GeneID" id="77925260"/>
<protein>
    <submittedName>
        <fullName evidence="2">High frequency of lysogenization c family protein</fullName>
    </submittedName>
</protein>
<dbReference type="EMBL" id="MN512538">
    <property type="protein sequence ID" value="QGF21025.1"/>
    <property type="molecule type" value="Genomic_DNA"/>
</dbReference>